<accession>A0ABP9BFU7</accession>
<feature type="region of interest" description="Disordered" evidence="1">
    <location>
        <begin position="65"/>
        <end position="111"/>
    </location>
</feature>
<dbReference type="EMBL" id="BAABJV010000024">
    <property type="protein sequence ID" value="GAA4794696.1"/>
    <property type="molecule type" value="Genomic_DNA"/>
</dbReference>
<comment type="caution">
    <text evidence="2">The sequence shown here is derived from an EMBL/GenBank/DDBJ whole genome shotgun (WGS) entry which is preliminary data.</text>
</comment>
<keyword evidence="3" id="KW-1185">Reference proteome</keyword>
<evidence type="ECO:0000313" key="3">
    <source>
        <dbReference type="Proteomes" id="UP001501147"/>
    </source>
</evidence>
<name>A0ABP9BFU7_9ACTN</name>
<evidence type="ECO:0000313" key="2">
    <source>
        <dbReference type="EMBL" id="GAA4794696.1"/>
    </source>
</evidence>
<evidence type="ECO:0000256" key="1">
    <source>
        <dbReference type="SAM" id="MobiDB-lite"/>
    </source>
</evidence>
<proteinExistence type="predicted"/>
<sequence length="111" mass="12239">MHTYDPARQPYQSQIPSMRPVRDGSSGMSPTPIYDALYSEYLRAFRTLPGDRSGEEHIGFRAFGTTGLHSTRSGPTGPGHQQGHWQPYHQVVRPPGGYQPAALPPAPRRGV</sequence>
<feature type="region of interest" description="Disordered" evidence="1">
    <location>
        <begin position="1"/>
        <end position="30"/>
    </location>
</feature>
<reference evidence="3" key="1">
    <citation type="journal article" date="2019" name="Int. J. Syst. Evol. Microbiol.">
        <title>The Global Catalogue of Microorganisms (GCM) 10K type strain sequencing project: providing services to taxonomists for standard genome sequencing and annotation.</title>
        <authorList>
            <consortium name="The Broad Institute Genomics Platform"/>
            <consortium name="The Broad Institute Genome Sequencing Center for Infectious Disease"/>
            <person name="Wu L."/>
            <person name="Ma J."/>
        </authorList>
    </citation>
    <scope>NUCLEOTIDE SEQUENCE [LARGE SCALE GENOMIC DNA]</scope>
    <source>
        <strain evidence="3">JCM 18324</strain>
    </source>
</reference>
<dbReference type="Proteomes" id="UP001501147">
    <property type="component" value="Unassembled WGS sequence"/>
</dbReference>
<gene>
    <name evidence="2" type="ORF">GCM10023329_54110</name>
</gene>
<protein>
    <submittedName>
        <fullName evidence="2">Uncharacterized protein</fullName>
    </submittedName>
</protein>
<feature type="compositionally biased region" description="Pro residues" evidence="1">
    <location>
        <begin position="102"/>
        <end position="111"/>
    </location>
</feature>
<organism evidence="2 3">
    <name type="scientific">Streptomyces sanyensis</name>
    <dbReference type="NCBI Taxonomy" id="568869"/>
    <lineage>
        <taxon>Bacteria</taxon>
        <taxon>Bacillati</taxon>
        <taxon>Actinomycetota</taxon>
        <taxon>Actinomycetes</taxon>
        <taxon>Kitasatosporales</taxon>
        <taxon>Streptomycetaceae</taxon>
        <taxon>Streptomyces</taxon>
    </lineage>
</organism>